<protein>
    <submittedName>
        <fullName evidence="1">DNA-directed RNA polymerase subunit beta</fullName>
    </submittedName>
</protein>
<evidence type="ECO:0000313" key="2">
    <source>
        <dbReference type="Proteomes" id="UP000693970"/>
    </source>
</evidence>
<keyword evidence="1" id="KW-0934">Plastid</keyword>
<dbReference type="GO" id="GO:0000428">
    <property type="term" value="C:DNA-directed RNA polymerase complex"/>
    <property type="evidence" value="ECO:0007669"/>
    <property type="project" value="UniProtKB-KW"/>
</dbReference>
<dbReference type="AlphaFoldDB" id="A0A8H2SIA3"/>
<accession>A0A8H2SIA3</accession>
<proteinExistence type="predicted"/>
<dbReference type="OrthoDB" id="498011at2759"/>
<gene>
    <name evidence="1" type="primary">rpoC2-1</name>
    <name evidence="1" type="ORF">IV203_000090</name>
</gene>
<keyword evidence="1" id="KW-0240">DNA-directed RNA polymerase</keyword>
<reference evidence="1" key="1">
    <citation type="journal article" date="2021" name="Sci. Rep.">
        <title>Diploid genomic architecture of Nitzschia inconspicua, an elite biomass production diatom.</title>
        <authorList>
            <person name="Oliver A."/>
            <person name="Podell S."/>
            <person name="Pinowska A."/>
            <person name="Traller J.C."/>
            <person name="Smith S.R."/>
            <person name="McClure R."/>
            <person name="Beliaev A."/>
            <person name="Bohutskyi P."/>
            <person name="Hill E.A."/>
            <person name="Rabines A."/>
            <person name="Zheng H."/>
            <person name="Allen L.Z."/>
            <person name="Kuo A."/>
            <person name="Grigoriev I.V."/>
            <person name="Allen A.E."/>
            <person name="Hazlebeck D."/>
            <person name="Allen E.E."/>
        </authorList>
    </citation>
    <scope>NUCLEOTIDE SEQUENCE</scope>
    <source>
        <strain evidence="1">Hildebrandi</strain>
    </source>
</reference>
<dbReference type="Proteomes" id="UP000693970">
    <property type="component" value="Plastid Pltd"/>
</dbReference>
<keyword evidence="2" id="KW-1185">Reference proteome</keyword>
<dbReference type="EMBL" id="MW971520">
    <property type="protein sequence ID" value="QXE46163.1"/>
    <property type="molecule type" value="Genomic_DNA"/>
</dbReference>
<organism evidence="1 2">
    <name type="scientific">Nitzschia inconspicua</name>
    <dbReference type="NCBI Taxonomy" id="303405"/>
    <lineage>
        <taxon>Eukaryota</taxon>
        <taxon>Sar</taxon>
        <taxon>Stramenopiles</taxon>
        <taxon>Ochrophyta</taxon>
        <taxon>Bacillariophyta</taxon>
        <taxon>Bacillariophyceae</taxon>
        <taxon>Bacillariophycidae</taxon>
        <taxon>Bacillariales</taxon>
        <taxon>Bacillariaceae</taxon>
        <taxon>Nitzschia</taxon>
    </lineage>
</organism>
<evidence type="ECO:0000313" key="1">
    <source>
        <dbReference type="EMBL" id="QXE46163.1"/>
    </source>
</evidence>
<name>A0A8H2SIA3_9STRA</name>
<keyword evidence="1" id="KW-0804">Transcription</keyword>
<sequence>MLQNSEFILNPNRKSISSYDKNQLTLVKFMEHPFTKSSKAVGLYSITEDFFEQDMNSVFCKNKEFIDSGKTIGFLNLEKEITGDIVQGLPRIEEILEARKKNMLVKRIPTSQKKGLLTQKTSLDINFEFKK</sequence>
<geneLocation type="plastid" evidence="1"/>